<comment type="caution">
    <text evidence="1">The sequence shown here is derived from an EMBL/GenBank/DDBJ whole genome shotgun (WGS) entry which is preliminary data.</text>
</comment>
<reference evidence="2" key="1">
    <citation type="journal article" date="2019" name="Int. J. Syst. Evol. Microbiol.">
        <title>The Global Catalogue of Microorganisms (GCM) 10K type strain sequencing project: providing services to taxonomists for standard genome sequencing and annotation.</title>
        <authorList>
            <consortium name="The Broad Institute Genomics Platform"/>
            <consortium name="The Broad Institute Genome Sequencing Center for Infectious Disease"/>
            <person name="Wu L."/>
            <person name="Ma J."/>
        </authorList>
    </citation>
    <scope>NUCLEOTIDE SEQUENCE [LARGE SCALE GENOMIC DNA]</scope>
    <source>
        <strain evidence="2">JCM 9373</strain>
    </source>
</reference>
<name>A0ABP6P699_9ACTN</name>
<keyword evidence="2" id="KW-1185">Reference proteome</keyword>
<dbReference type="Proteomes" id="UP001500320">
    <property type="component" value="Unassembled WGS sequence"/>
</dbReference>
<evidence type="ECO:0000313" key="1">
    <source>
        <dbReference type="EMBL" id="GAA3168720.1"/>
    </source>
</evidence>
<protein>
    <submittedName>
        <fullName evidence="1">Uncharacterized protein</fullName>
    </submittedName>
</protein>
<gene>
    <name evidence="1" type="ORF">GCM10010466_68450</name>
</gene>
<dbReference type="EMBL" id="BAAAUT010000134">
    <property type="protein sequence ID" value="GAA3168720.1"/>
    <property type="molecule type" value="Genomic_DNA"/>
</dbReference>
<evidence type="ECO:0000313" key="2">
    <source>
        <dbReference type="Proteomes" id="UP001500320"/>
    </source>
</evidence>
<sequence length="73" mass="8031">MGAPDDAHPAFADGFEQVVPARDPPIGHVLIDSLPGSRIVTGRAGPHFFDEKVEAKPSNSFRSFFHREDRVCQ</sequence>
<accession>A0ABP6P699</accession>
<organism evidence="1 2">
    <name type="scientific">Planomonospora alba</name>
    <dbReference type="NCBI Taxonomy" id="161354"/>
    <lineage>
        <taxon>Bacteria</taxon>
        <taxon>Bacillati</taxon>
        <taxon>Actinomycetota</taxon>
        <taxon>Actinomycetes</taxon>
        <taxon>Streptosporangiales</taxon>
        <taxon>Streptosporangiaceae</taxon>
        <taxon>Planomonospora</taxon>
    </lineage>
</organism>
<proteinExistence type="predicted"/>